<dbReference type="GO" id="GO:0000976">
    <property type="term" value="F:transcription cis-regulatory region binding"/>
    <property type="evidence" value="ECO:0007669"/>
    <property type="project" value="TreeGrafter"/>
</dbReference>
<keyword evidence="4" id="KW-0804">Transcription</keyword>
<name>A0AAV4LE08_9BACL</name>
<sequence>MSANKYEEIAQAAIRLFQQKGYHATSVQDIADEVGLQKGSLYHYISSKEELLMKIAHQSISGFNRRLEKIIDMEVNHREKLFMAVQTHITVVAANMQMTTVLLREAFSLAEPHATIIQELTDRYLDLWTRIIDEGIAAGEFKPGNSRLKALAILGACNWLYRWYETDGPLSADEISKVFADIFLDGVAYHKPGGSIPPS</sequence>
<keyword evidence="8" id="KW-1185">Reference proteome</keyword>
<reference evidence="7" key="1">
    <citation type="journal article" date="2023" name="Int. J. Syst. Evol. Microbiol.">
        <title>Collibacillus ludicampi gen. nov., sp. nov., a new soil bacterium of the family Alicyclobacillaceae.</title>
        <authorList>
            <person name="Jojima T."/>
            <person name="Ioku Y."/>
            <person name="Fukuta Y."/>
            <person name="Shirasaka N."/>
            <person name="Matsumura Y."/>
            <person name="Mori M."/>
        </authorList>
    </citation>
    <scope>NUCLEOTIDE SEQUENCE</scope>
    <source>
        <strain evidence="7">TP075</strain>
    </source>
</reference>
<dbReference type="SUPFAM" id="SSF48498">
    <property type="entry name" value="Tetracyclin repressor-like, C-terminal domain"/>
    <property type="match status" value="1"/>
</dbReference>
<dbReference type="Pfam" id="PF00440">
    <property type="entry name" value="TetR_N"/>
    <property type="match status" value="1"/>
</dbReference>
<evidence type="ECO:0000256" key="2">
    <source>
        <dbReference type="ARBA" id="ARBA00023015"/>
    </source>
</evidence>
<dbReference type="GO" id="GO:0003700">
    <property type="term" value="F:DNA-binding transcription factor activity"/>
    <property type="evidence" value="ECO:0007669"/>
    <property type="project" value="TreeGrafter"/>
</dbReference>
<evidence type="ECO:0000256" key="1">
    <source>
        <dbReference type="ARBA" id="ARBA00022491"/>
    </source>
</evidence>
<protein>
    <submittedName>
        <fullName evidence="7">TetR family transcriptional regulator</fullName>
    </submittedName>
</protein>
<dbReference type="Gene3D" id="1.10.10.60">
    <property type="entry name" value="Homeodomain-like"/>
    <property type="match status" value="1"/>
</dbReference>
<feature type="domain" description="HTH tetR-type" evidence="6">
    <location>
        <begin position="3"/>
        <end position="63"/>
    </location>
</feature>
<evidence type="ECO:0000256" key="4">
    <source>
        <dbReference type="ARBA" id="ARBA00023163"/>
    </source>
</evidence>
<accession>A0AAV4LE08</accession>
<dbReference type="InterPro" id="IPR050109">
    <property type="entry name" value="HTH-type_TetR-like_transc_reg"/>
</dbReference>
<dbReference type="InterPro" id="IPR036271">
    <property type="entry name" value="Tet_transcr_reg_TetR-rel_C_sf"/>
</dbReference>
<gene>
    <name evidence="7" type="ORF">DNHGIG_16340</name>
</gene>
<evidence type="ECO:0000313" key="8">
    <source>
        <dbReference type="Proteomes" id="UP001057291"/>
    </source>
</evidence>
<dbReference type="Pfam" id="PF17932">
    <property type="entry name" value="TetR_C_24"/>
    <property type="match status" value="1"/>
</dbReference>
<dbReference type="InterPro" id="IPR041490">
    <property type="entry name" value="KstR2_TetR_C"/>
</dbReference>
<dbReference type="Proteomes" id="UP001057291">
    <property type="component" value="Unassembled WGS sequence"/>
</dbReference>
<dbReference type="AlphaFoldDB" id="A0AAV4LE08"/>
<dbReference type="RefSeq" id="WP_282199225.1">
    <property type="nucleotide sequence ID" value="NZ_BOQE01000001.1"/>
</dbReference>
<keyword evidence="1" id="KW-0678">Repressor</keyword>
<dbReference type="InterPro" id="IPR001647">
    <property type="entry name" value="HTH_TetR"/>
</dbReference>
<evidence type="ECO:0000256" key="5">
    <source>
        <dbReference type="PROSITE-ProRule" id="PRU00335"/>
    </source>
</evidence>
<comment type="caution">
    <text evidence="7">The sequence shown here is derived from an EMBL/GenBank/DDBJ whole genome shotgun (WGS) entry which is preliminary data.</text>
</comment>
<dbReference type="SUPFAM" id="SSF46689">
    <property type="entry name" value="Homeodomain-like"/>
    <property type="match status" value="1"/>
</dbReference>
<dbReference type="PANTHER" id="PTHR30055">
    <property type="entry name" value="HTH-TYPE TRANSCRIPTIONAL REGULATOR RUTR"/>
    <property type="match status" value="1"/>
</dbReference>
<dbReference type="PANTHER" id="PTHR30055:SF175">
    <property type="entry name" value="HTH-TYPE TRANSCRIPTIONAL REPRESSOR KSTR2"/>
    <property type="match status" value="1"/>
</dbReference>
<dbReference type="InterPro" id="IPR009057">
    <property type="entry name" value="Homeodomain-like_sf"/>
</dbReference>
<proteinExistence type="predicted"/>
<dbReference type="PROSITE" id="PS50977">
    <property type="entry name" value="HTH_TETR_2"/>
    <property type="match status" value="1"/>
</dbReference>
<evidence type="ECO:0000259" key="6">
    <source>
        <dbReference type="PROSITE" id="PS50977"/>
    </source>
</evidence>
<keyword evidence="2" id="KW-0805">Transcription regulation</keyword>
<dbReference type="PRINTS" id="PR00455">
    <property type="entry name" value="HTHTETR"/>
</dbReference>
<organism evidence="7 8">
    <name type="scientific">Collibacillus ludicampi</name>
    <dbReference type="NCBI Taxonomy" id="2771369"/>
    <lineage>
        <taxon>Bacteria</taxon>
        <taxon>Bacillati</taxon>
        <taxon>Bacillota</taxon>
        <taxon>Bacilli</taxon>
        <taxon>Bacillales</taxon>
        <taxon>Alicyclobacillaceae</taxon>
        <taxon>Collibacillus</taxon>
    </lineage>
</organism>
<keyword evidence="3 5" id="KW-0238">DNA-binding</keyword>
<feature type="DNA-binding region" description="H-T-H motif" evidence="5">
    <location>
        <begin position="26"/>
        <end position="45"/>
    </location>
</feature>
<evidence type="ECO:0000256" key="3">
    <source>
        <dbReference type="ARBA" id="ARBA00023125"/>
    </source>
</evidence>
<evidence type="ECO:0000313" key="7">
    <source>
        <dbReference type="EMBL" id="GIM46085.1"/>
    </source>
</evidence>
<dbReference type="EMBL" id="BOQE01000001">
    <property type="protein sequence ID" value="GIM46085.1"/>
    <property type="molecule type" value="Genomic_DNA"/>
</dbReference>
<dbReference type="Gene3D" id="1.10.357.10">
    <property type="entry name" value="Tetracycline Repressor, domain 2"/>
    <property type="match status" value="1"/>
</dbReference>